<protein>
    <submittedName>
        <fullName evidence="1">Heat shock protein 81-1-like</fullName>
    </submittedName>
</protein>
<accession>A0AAX6H2J5</accession>
<reference evidence="1" key="2">
    <citation type="submission" date="2023-04" db="EMBL/GenBank/DDBJ databases">
        <authorList>
            <person name="Bruccoleri R.E."/>
            <person name="Oakeley E.J."/>
            <person name="Faust A.-M."/>
            <person name="Dessus-Babus S."/>
            <person name="Altorfer M."/>
            <person name="Burckhardt D."/>
            <person name="Oertli M."/>
            <person name="Naumann U."/>
            <person name="Petersen F."/>
            <person name="Wong J."/>
        </authorList>
    </citation>
    <scope>NUCLEOTIDE SEQUENCE</scope>
    <source>
        <strain evidence="1">GSM-AAB239-AS_SAM_17_03QT</strain>
        <tissue evidence="1">Leaf</tissue>
    </source>
</reference>
<sequence>MTMSSTFGNHRLVGPSRSQEILGRVLVGVLRLPFTSRKTG</sequence>
<dbReference type="AlphaFoldDB" id="A0AAX6H2J5"/>
<proteinExistence type="predicted"/>
<comment type="caution">
    <text evidence="1">The sequence shown here is derived from an EMBL/GenBank/DDBJ whole genome shotgun (WGS) entry which is preliminary data.</text>
</comment>
<dbReference type="EMBL" id="JANAVB010013595">
    <property type="protein sequence ID" value="KAJ6835239.1"/>
    <property type="molecule type" value="Genomic_DNA"/>
</dbReference>
<evidence type="ECO:0000313" key="2">
    <source>
        <dbReference type="Proteomes" id="UP001140949"/>
    </source>
</evidence>
<name>A0AAX6H2J5_IRIPA</name>
<evidence type="ECO:0000313" key="1">
    <source>
        <dbReference type="EMBL" id="KAJ6835239.1"/>
    </source>
</evidence>
<organism evidence="1 2">
    <name type="scientific">Iris pallida</name>
    <name type="common">Sweet iris</name>
    <dbReference type="NCBI Taxonomy" id="29817"/>
    <lineage>
        <taxon>Eukaryota</taxon>
        <taxon>Viridiplantae</taxon>
        <taxon>Streptophyta</taxon>
        <taxon>Embryophyta</taxon>
        <taxon>Tracheophyta</taxon>
        <taxon>Spermatophyta</taxon>
        <taxon>Magnoliopsida</taxon>
        <taxon>Liliopsida</taxon>
        <taxon>Asparagales</taxon>
        <taxon>Iridaceae</taxon>
        <taxon>Iridoideae</taxon>
        <taxon>Irideae</taxon>
        <taxon>Iris</taxon>
    </lineage>
</organism>
<keyword evidence="2" id="KW-1185">Reference proteome</keyword>
<keyword evidence="1" id="KW-0346">Stress response</keyword>
<reference evidence="1" key="1">
    <citation type="journal article" date="2023" name="GigaByte">
        <title>Genome assembly of the bearded iris, Iris pallida Lam.</title>
        <authorList>
            <person name="Bruccoleri R.E."/>
            <person name="Oakeley E.J."/>
            <person name="Faust A.M.E."/>
            <person name="Altorfer M."/>
            <person name="Dessus-Babus S."/>
            <person name="Burckhardt D."/>
            <person name="Oertli M."/>
            <person name="Naumann U."/>
            <person name="Petersen F."/>
            <person name="Wong J."/>
        </authorList>
    </citation>
    <scope>NUCLEOTIDE SEQUENCE</scope>
    <source>
        <strain evidence="1">GSM-AAB239-AS_SAM_17_03QT</strain>
    </source>
</reference>
<gene>
    <name evidence="1" type="ORF">M6B38_122550</name>
</gene>
<dbReference type="Proteomes" id="UP001140949">
    <property type="component" value="Unassembled WGS sequence"/>
</dbReference>